<keyword evidence="1" id="KW-0812">Transmembrane</keyword>
<evidence type="ECO:0000256" key="1">
    <source>
        <dbReference type="SAM" id="Phobius"/>
    </source>
</evidence>
<gene>
    <name evidence="2" type="ORF">J2X06_001243</name>
</gene>
<proteinExistence type="predicted"/>
<feature type="transmembrane region" description="Helical" evidence="1">
    <location>
        <begin position="41"/>
        <end position="65"/>
    </location>
</feature>
<keyword evidence="1" id="KW-0472">Membrane</keyword>
<dbReference type="Proteomes" id="UP001251524">
    <property type="component" value="Unassembled WGS sequence"/>
</dbReference>
<dbReference type="RefSeq" id="WP_310059704.1">
    <property type="nucleotide sequence ID" value="NZ_JAVDVY010000001.1"/>
</dbReference>
<keyword evidence="1" id="KW-1133">Transmembrane helix</keyword>
<reference evidence="2 3" key="1">
    <citation type="submission" date="2023-07" db="EMBL/GenBank/DDBJ databases">
        <title>Sorghum-associated microbial communities from plants grown in Nebraska, USA.</title>
        <authorList>
            <person name="Schachtman D."/>
        </authorList>
    </citation>
    <scope>NUCLEOTIDE SEQUENCE [LARGE SCALE GENOMIC DNA]</scope>
    <source>
        <strain evidence="2 3">BE198</strain>
    </source>
</reference>
<evidence type="ECO:0000313" key="2">
    <source>
        <dbReference type="EMBL" id="MDR7134059.1"/>
    </source>
</evidence>
<accession>A0ABU1W910</accession>
<protein>
    <submittedName>
        <fullName evidence="2">Na+-transporting methylmalonyl-CoA/oxaloacetate decarboxylase gamma subunit</fullName>
    </submittedName>
</protein>
<comment type="caution">
    <text evidence="2">The sequence shown here is derived from an EMBL/GenBank/DDBJ whole genome shotgun (WGS) entry which is preliminary data.</text>
</comment>
<keyword evidence="3" id="KW-1185">Reference proteome</keyword>
<name>A0ABU1W910_9GAMM</name>
<organism evidence="2 3">
    <name type="scientific">Lysobacter niastensis</name>
    <dbReference type="NCBI Taxonomy" id="380629"/>
    <lineage>
        <taxon>Bacteria</taxon>
        <taxon>Pseudomonadati</taxon>
        <taxon>Pseudomonadota</taxon>
        <taxon>Gammaproteobacteria</taxon>
        <taxon>Lysobacterales</taxon>
        <taxon>Lysobacteraceae</taxon>
        <taxon>Lysobacter</taxon>
    </lineage>
</organism>
<dbReference type="EMBL" id="JAVDVY010000001">
    <property type="protein sequence ID" value="MDR7134059.1"/>
    <property type="molecule type" value="Genomic_DNA"/>
</dbReference>
<evidence type="ECO:0000313" key="3">
    <source>
        <dbReference type="Proteomes" id="UP001251524"/>
    </source>
</evidence>
<sequence>MTIALGILLLIAGIALGFRGLHVWIHCGYDCTVLPQPKLAAIIAMPLGVALAVIGAGILLAVLFIHAHRHG</sequence>